<dbReference type="Proteomes" id="UP000075883">
    <property type="component" value="Unassembled WGS sequence"/>
</dbReference>
<organism evidence="1 2">
    <name type="scientific">Anopheles culicifacies</name>
    <dbReference type="NCBI Taxonomy" id="139723"/>
    <lineage>
        <taxon>Eukaryota</taxon>
        <taxon>Metazoa</taxon>
        <taxon>Ecdysozoa</taxon>
        <taxon>Arthropoda</taxon>
        <taxon>Hexapoda</taxon>
        <taxon>Insecta</taxon>
        <taxon>Pterygota</taxon>
        <taxon>Neoptera</taxon>
        <taxon>Endopterygota</taxon>
        <taxon>Diptera</taxon>
        <taxon>Nematocera</taxon>
        <taxon>Culicoidea</taxon>
        <taxon>Culicidae</taxon>
        <taxon>Anophelinae</taxon>
        <taxon>Anopheles</taxon>
        <taxon>culicifacies species complex</taxon>
    </lineage>
</organism>
<sequence length="128" mass="14888">MCVPKSDKDEIGKPIDNPAEVGILALLEEWHEDFVDPTGIYETEEEEYLANLGFVPDWENTDNLIQDIEQLINGIREQRLAIPEALLSEYMSDVAQYREYKLLPRDAYPRLTEHQYQLINLTINSHPQ</sequence>
<reference evidence="1" key="2">
    <citation type="submission" date="2020-05" db="UniProtKB">
        <authorList>
            <consortium name="EnsemblMetazoa"/>
        </authorList>
    </citation>
    <scope>IDENTIFICATION</scope>
    <source>
        <strain evidence="1">A-37</strain>
    </source>
</reference>
<dbReference type="EnsemblMetazoa" id="ACUA022513-RA">
    <property type="protein sequence ID" value="ACUA022513-PA"/>
    <property type="gene ID" value="ACUA022513"/>
</dbReference>
<dbReference type="EMBL" id="AXCM01022107">
    <property type="status" value="NOT_ANNOTATED_CDS"/>
    <property type="molecule type" value="Genomic_DNA"/>
</dbReference>
<proteinExistence type="predicted"/>
<reference evidence="2" key="1">
    <citation type="submission" date="2013-09" db="EMBL/GenBank/DDBJ databases">
        <title>The Genome Sequence of Anopheles culicifacies species A.</title>
        <authorList>
            <consortium name="The Broad Institute Genomics Platform"/>
            <person name="Neafsey D.E."/>
            <person name="Besansky N."/>
            <person name="Howell P."/>
            <person name="Walton C."/>
            <person name="Young S.K."/>
            <person name="Zeng Q."/>
            <person name="Gargeya S."/>
            <person name="Fitzgerald M."/>
            <person name="Haas B."/>
            <person name="Abouelleil A."/>
            <person name="Allen A.W."/>
            <person name="Alvarado L."/>
            <person name="Arachchi H.M."/>
            <person name="Berlin A.M."/>
            <person name="Chapman S.B."/>
            <person name="Gainer-Dewar J."/>
            <person name="Goldberg J."/>
            <person name="Griggs A."/>
            <person name="Gujja S."/>
            <person name="Hansen M."/>
            <person name="Howarth C."/>
            <person name="Imamovic A."/>
            <person name="Ireland A."/>
            <person name="Larimer J."/>
            <person name="McCowan C."/>
            <person name="Murphy C."/>
            <person name="Pearson M."/>
            <person name="Poon T.W."/>
            <person name="Priest M."/>
            <person name="Roberts A."/>
            <person name="Saif S."/>
            <person name="Shea T."/>
            <person name="Sisk P."/>
            <person name="Sykes S."/>
            <person name="Wortman J."/>
            <person name="Nusbaum C."/>
            <person name="Birren B."/>
        </authorList>
    </citation>
    <scope>NUCLEOTIDE SEQUENCE [LARGE SCALE GENOMIC DNA]</scope>
    <source>
        <strain evidence="2">A-37</strain>
    </source>
</reference>
<evidence type="ECO:0000313" key="2">
    <source>
        <dbReference type="Proteomes" id="UP000075883"/>
    </source>
</evidence>
<accession>A0A182MNH5</accession>
<keyword evidence="2" id="KW-1185">Reference proteome</keyword>
<dbReference type="AlphaFoldDB" id="A0A182MNH5"/>
<protein>
    <submittedName>
        <fullName evidence="1">Uncharacterized protein</fullName>
    </submittedName>
</protein>
<dbReference type="VEuPathDB" id="VectorBase:ACUA022513"/>
<name>A0A182MNH5_9DIPT</name>
<evidence type="ECO:0000313" key="1">
    <source>
        <dbReference type="EnsemblMetazoa" id="ACUA022513-PA"/>
    </source>
</evidence>